<dbReference type="PROSITE" id="PS00626">
    <property type="entry name" value="RCC1_2"/>
    <property type="match status" value="1"/>
</dbReference>
<evidence type="ECO:0000256" key="3">
    <source>
        <dbReference type="SAM" id="MobiDB-lite"/>
    </source>
</evidence>
<dbReference type="PANTHER" id="PTHR45982:SF1">
    <property type="entry name" value="REGULATOR OF CHROMOSOME CONDENSATION"/>
    <property type="match status" value="1"/>
</dbReference>
<evidence type="ECO:0000256" key="1">
    <source>
        <dbReference type="ARBA" id="ARBA00022658"/>
    </source>
</evidence>
<gene>
    <name evidence="5" type="ORF">DB31_3502</name>
</gene>
<evidence type="ECO:0000259" key="4">
    <source>
        <dbReference type="Pfam" id="PF25390"/>
    </source>
</evidence>
<keyword evidence="6" id="KW-1185">Reference proteome</keyword>
<evidence type="ECO:0000313" key="6">
    <source>
        <dbReference type="Proteomes" id="UP000028725"/>
    </source>
</evidence>
<dbReference type="InterPro" id="IPR000408">
    <property type="entry name" value="Reg_chr_condens"/>
</dbReference>
<dbReference type="PANTHER" id="PTHR45982">
    <property type="entry name" value="REGULATOR OF CHROMOSOME CONDENSATION"/>
    <property type="match status" value="1"/>
</dbReference>
<dbReference type="SUPFAM" id="SSF50985">
    <property type="entry name" value="RCC1/BLIP-II"/>
    <property type="match status" value="1"/>
</dbReference>
<feature type="region of interest" description="Disordered" evidence="3">
    <location>
        <begin position="179"/>
        <end position="202"/>
    </location>
</feature>
<feature type="domain" description="RCC1-like" evidence="4">
    <location>
        <begin position="105"/>
        <end position="362"/>
    </location>
</feature>
<dbReference type="STRING" id="394096.DB31_3502"/>
<dbReference type="Proteomes" id="UP000028725">
    <property type="component" value="Unassembled WGS sequence"/>
</dbReference>
<protein>
    <recommendedName>
        <fullName evidence="4">RCC1-like domain-containing protein</fullName>
    </recommendedName>
</protein>
<keyword evidence="2" id="KW-0677">Repeat</keyword>
<dbReference type="PROSITE" id="PS50012">
    <property type="entry name" value="RCC1_3"/>
    <property type="match status" value="7"/>
</dbReference>
<name>A0A085WUK9_9BACT</name>
<dbReference type="AlphaFoldDB" id="A0A085WUK9"/>
<dbReference type="EMBL" id="JMCB01000002">
    <property type="protein sequence ID" value="KFE71372.1"/>
    <property type="molecule type" value="Genomic_DNA"/>
</dbReference>
<sequence>MPDPDTQAPQVQVLSPTMHQSITVRRVRVEGLATDDRQLVSLAWELNGGTPQALDVTQLEALGAFAFEVTPRPGANALVLRAQDAAGNTTEGRTTFLFGNQSGGGGLHSGVIRDGSLYTWGRNNRGQLGLGAAVTEDQKLPRKVPTLEDVAAMAFNQNQSLALKADGTVWSWGENAQGQLGVGTPPEPGSPHTADLTPRSSPTRIPGLSGVVAIALGYRHGLVLMADGTVRAFGDNSTGQLGDGSSEALRDSPVTAVGLTDIVKVAGGSMHSVALRADGTVWVWGRNTYGNLGQGTSDAVAHPNPVQVPGVTGVIDIATGRDHVLALHADGTVSSWGLDASGQLGFGEPIPDEQSATPVKVKGLADARAVFANANMSYARRADGTLVSWGQNFNGQLGNGGKTDSNVPVTSVPLLKGLSSLGAGATHVVSIREDGKFFTWGWNSRGSLGRDDLLDNWSYPEPIQVSLP</sequence>
<dbReference type="Gene3D" id="2.130.10.30">
    <property type="entry name" value="Regulator of chromosome condensation 1/beta-lactamase-inhibitor protein II"/>
    <property type="match status" value="3"/>
</dbReference>
<dbReference type="InterPro" id="IPR013783">
    <property type="entry name" value="Ig-like_fold"/>
</dbReference>
<reference evidence="5 6" key="1">
    <citation type="submission" date="2014-04" db="EMBL/GenBank/DDBJ databases">
        <title>Genome assembly of Hyalangium minutum DSM 14724.</title>
        <authorList>
            <person name="Sharma G."/>
            <person name="Subramanian S."/>
        </authorList>
    </citation>
    <scope>NUCLEOTIDE SEQUENCE [LARGE SCALE GENOMIC DNA]</scope>
    <source>
        <strain evidence="5 6">DSM 14724</strain>
    </source>
</reference>
<dbReference type="InterPro" id="IPR009091">
    <property type="entry name" value="RCC1/BLIP-II"/>
</dbReference>
<evidence type="ECO:0000256" key="2">
    <source>
        <dbReference type="ARBA" id="ARBA00022737"/>
    </source>
</evidence>
<dbReference type="Gene3D" id="2.60.40.10">
    <property type="entry name" value="Immunoglobulins"/>
    <property type="match status" value="1"/>
</dbReference>
<dbReference type="PRINTS" id="PR00633">
    <property type="entry name" value="RCCNDNSATION"/>
</dbReference>
<comment type="caution">
    <text evidence="5">The sequence shown here is derived from an EMBL/GenBank/DDBJ whole genome shotgun (WGS) entry which is preliminary data.</text>
</comment>
<keyword evidence="1" id="KW-0344">Guanine-nucleotide releasing factor</keyword>
<dbReference type="Pfam" id="PF25390">
    <property type="entry name" value="WD40_RLD"/>
    <property type="match status" value="1"/>
</dbReference>
<dbReference type="InterPro" id="IPR058923">
    <property type="entry name" value="RCC1-like_dom"/>
</dbReference>
<dbReference type="InterPro" id="IPR051553">
    <property type="entry name" value="Ran_GTPase-activating"/>
</dbReference>
<accession>A0A085WUK9</accession>
<evidence type="ECO:0000313" key="5">
    <source>
        <dbReference type="EMBL" id="KFE71372.1"/>
    </source>
</evidence>
<dbReference type="RefSeq" id="WP_240486541.1">
    <property type="nucleotide sequence ID" value="NZ_JMCB01000002.1"/>
</dbReference>
<dbReference type="Pfam" id="PF00415">
    <property type="entry name" value="RCC1"/>
    <property type="match status" value="1"/>
</dbReference>
<dbReference type="PATRIC" id="fig|394096.3.peg.1152"/>
<organism evidence="5 6">
    <name type="scientific">Hyalangium minutum</name>
    <dbReference type="NCBI Taxonomy" id="394096"/>
    <lineage>
        <taxon>Bacteria</taxon>
        <taxon>Pseudomonadati</taxon>
        <taxon>Myxococcota</taxon>
        <taxon>Myxococcia</taxon>
        <taxon>Myxococcales</taxon>
        <taxon>Cystobacterineae</taxon>
        <taxon>Archangiaceae</taxon>
        <taxon>Hyalangium</taxon>
    </lineage>
</organism>
<proteinExistence type="predicted"/>